<reference evidence="2" key="1">
    <citation type="submission" date="2023-07" db="EMBL/GenBank/DDBJ databases">
        <title>Genome content predicts the carbon catabolic preferences of heterotrophic bacteria.</title>
        <authorList>
            <person name="Gralka M."/>
        </authorList>
    </citation>
    <scope>NUCLEOTIDE SEQUENCE</scope>
    <source>
        <strain evidence="2">I2M16</strain>
    </source>
</reference>
<dbReference type="EMBL" id="JAUOPG010000002">
    <property type="protein sequence ID" value="MDO6452782.1"/>
    <property type="molecule type" value="Genomic_DNA"/>
</dbReference>
<dbReference type="Proteomes" id="UP001169862">
    <property type="component" value="Unassembled WGS sequence"/>
</dbReference>
<feature type="domain" description="N-acetyltransferase" evidence="1">
    <location>
        <begin position="7"/>
        <end position="154"/>
    </location>
</feature>
<proteinExistence type="predicted"/>
<dbReference type="InterPro" id="IPR000182">
    <property type="entry name" value="GNAT_dom"/>
</dbReference>
<organism evidence="2 3">
    <name type="scientific">Neptunomonas phycophila</name>
    <dbReference type="NCBI Taxonomy" id="1572645"/>
    <lineage>
        <taxon>Bacteria</taxon>
        <taxon>Pseudomonadati</taxon>
        <taxon>Pseudomonadota</taxon>
        <taxon>Gammaproteobacteria</taxon>
        <taxon>Oceanospirillales</taxon>
        <taxon>Oceanospirillaceae</taxon>
        <taxon>Neptunomonas</taxon>
    </lineage>
</organism>
<dbReference type="SUPFAM" id="SSF55729">
    <property type="entry name" value="Acyl-CoA N-acyltransferases (Nat)"/>
    <property type="match status" value="1"/>
</dbReference>
<dbReference type="CDD" id="cd04301">
    <property type="entry name" value="NAT_SF"/>
    <property type="match status" value="1"/>
</dbReference>
<evidence type="ECO:0000313" key="3">
    <source>
        <dbReference type="Proteomes" id="UP001169862"/>
    </source>
</evidence>
<name>A0AAW7XI82_9GAMM</name>
<dbReference type="RefSeq" id="WP_303548795.1">
    <property type="nucleotide sequence ID" value="NZ_JAUOPG010000002.1"/>
</dbReference>
<comment type="caution">
    <text evidence="2">The sequence shown here is derived from an EMBL/GenBank/DDBJ whole genome shotgun (WGS) entry which is preliminary data.</text>
</comment>
<protein>
    <submittedName>
        <fullName evidence="2">GNAT family N-acetyltransferase</fullName>
        <ecNumber evidence="2">2.3.1.-</ecNumber>
    </submittedName>
</protein>
<keyword evidence="2" id="KW-0012">Acyltransferase</keyword>
<dbReference type="InterPro" id="IPR016181">
    <property type="entry name" value="Acyl_CoA_acyltransferase"/>
</dbReference>
<dbReference type="GO" id="GO:0016747">
    <property type="term" value="F:acyltransferase activity, transferring groups other than amino-acyl groups"/>
    <property type="evidence" value="ECO:0007669"/>
    <property type="project" value="InterPro"/>
</dbReference>
<keyword evidence="2" id="KW-0808">Transferase</keyword>
<sequence length="156" mass="17616">MITWHCSPFNELTVHTLYSLLKIRCDVFVVEQACAYPELDDLDTHPSTLHLYATHQNQPIAYARVLAPDVSYPSHSSIGRVLVIQEYRQEKLGHTLIQQAIKTALETWPQQPIKIGAQSRLAHFYQAQGFKTVSPPYMEDGIEHISMVLASTLAGE</sequence>
<dbReference type="Pfam" id="PF13673">
    <property type="entry name" value="Acetyltransf_10"/>
    <property type="match status" value="1"/>
</dbReference>
<evidence type="ECO:0000313" key="2">
    <source>
        <dbReference type="EMBL" id="MDO6452782.1"/>
    </source>
</evidence>
<accession>A0AAW7XI82</accession>
<dbReference type="Gene3D" id="3.40.630.30">
    <property type="match status" value="1"/>
</dbReference>
<dbReference type="AlphaFoldDB" id="A0AAW7XI82"/>
<dbReference type="EC" id="2.3.1.-" evidence="2"/>
<evidence type="ECO:0000259" key="1">
    <source>
        <dbReference type="PROSITE" id="PS51186"/>
    </source>
</evidence>
<dbReference type="PROSITE" id="PS51186">
    <property type="entry name" value="GNAT"/>
    <property type="match status" value="1"/>
</dbReference>
<gene>
    <name evidence="2" type="ORF">Q4490_04315</name>
</gene>